<dbReference type="OrthoDB" id="9782305at2"/>
<dbReference type="RefSeq" id="WP_094863643.1">
    <property type="nucleotide sequence ID" value="NZ_NKYE01000009.1"/>
</dbReference>
<dbReference type="AlphaFoldDB" id="A0A263D0W9"/>
<evidence type="ECO:0000256" key="4">
    <source>
        <dbReference type="ARBA" id="ARBA00022475"/>
    </source>
</evidence>
<comment type="subcellular location">
    <subcellularLocation>
        <location evidence="1">Cell membrane</location>
        <topology evidence="1">Multi-pass membrane protein</topology>
    </subcellularLocation>
</comment>
<sequence>MIVAELDRATPRRSARGARLTAGLLLAVAGLLAVSAASVLIGSKDIPVSTIADALLRFDPTNNDHLFIVDERLPRTAVGVLAGAALGLAGAILQAIARNPLADPGVLGINAGASLFVVFGINVFGLTALTGYVWFGFAGALAAAAIVYGVGSLGREGATPIKLALSGAATNAAFLSITTAVLLTDTDSFDQFRFWQVGSLSGRTTEILWQAAPFIGVGIALALASGRLLNTLSLGEDLARSLGQNVALARAVSGAAVVVLCGVATATIGPVGFVGLAVPQIARTITGPDHRWILPYSLVLAPVLLLGADILGRVIARPGEIQVGIVTALVGAPMFIALVRRRKVAEL</sequence>
<dbReference type="InterPro" id="IPR037294">
    <property type="entry name" value="ABC_BtuC-like"/>
</dbReference>
<keyword evidence="10" id="KW-1185">Reference proteome</keyword>
<dbReference type="GO" id="GO:0005886">
    <property type="term" value="C:plasma membrane"/>
    <property type="evidence" value="ECO:0007669"/>
    <property type="project" value="UniProtKB-SubCell"/>
</dbReference>
<evidence type="ECO:0000256" key="2">
    <source>
        <dbReference type="ARBA" id="ARBA00007935"/>
    </source>
</evidence>
<evidence type="ECO:0000313" key="10">
    <source>
        <dbReference type="Proteomes" id="UP000242444"/>
    </source>
</evidence>
<evidence type="ECO:0000313" key="9">
    <source>
        <dbReference type="EMBL" id="OZM72072.1"/>
    </source>
</evidence>
<proteinExistence type="inferred from homology"/>
<feature type="transmembrane region" description="Helical" evidence="8">
    <location>
        <begin position="323"/>
        <end position="340"/>
    </location>
</feature>
<feature type="transmembrane region" description="Helical" evidence="8">
    <location>
        <begin position="163"/>
        <end position="183"/>
    </location>
</feature>
<dbReference type="Proteomes" id="UP000242444">
    <property type="component" value="Unassembled WGS sequence"/>
</dbReference>
<dbReference type="PANTHER" id="PTHR30472">
    <property type="entry name" value="FERRIC ENTEROBACTIN TRANSPORT SYSTEM PERMEASE PROTEIN"/>
    <property type="match status" value="1"/>
</dbReference>
<gene>
    <name evidence="9" type="ORF">CFN78_16125</name>
</gene>
<protein>
    <submittedName>
        <fullName evidence="9">Iron ABC transporter permease</fullName>
    </submittedName>
</protein>
<accession>A0A263D0W9</accession>
<keyword evidence="6 8" id="KW-1133">Transmembrane helix</keyword>
<dbReference type="GO" id="GO:0022857">
    <property type="term" value="F:transmembrane transporter activity"/>
    <property type="evidence" value="ECO:0007669"/>
    <property type="project" value="InterPro"/>
</dbReference>
<dbReference type="GO" id="GO:0033214">
    <property type="term" value="P:siderophore-iron import into cell"/>
    <property type="evidence" value="ECO:0007669"/>
    <property type="project" value="TreeGrafter"/>
</dbReference>
<reference evidence="9 10" key="1">
    <citation type="submission" date="2017-07" db="EMBL/GenBank/DDBJ databases">
        <title>Amycolatopsis antarcticus sp. nov., isolated from the surface of an Antarcticus brown macroalga.</title>
        <authorList>
            <person name="Wang J."/>
            <person name="Leiva S."/>
            <person name="Huang J."/>
            <person name="Huang Y."/>
        </authorList>
    </citation>
    <scope>NUCLEOTIDE SEQUENCE [LARGE SCALE GENOMIC DNA]</scope>
    <source>
        <strain evidence="9 10">AU-G6</strain>
    </source>
</reference>
<comment type="caution">
    <text evidence="9">The sequence shown here is derived from an EMBL/GenBank/DDBJ whole genome shotgun (WGS) entry which is preliminary data.</text>
</comment>
<dbReference type="CDD" id="cd06550">
    <property type="entry name" value="TM_ABC_iron-siderophores_like"/>
    <property type="match status" value="1"/>
</dbReference>
<dbReference type="SUPFAM" id="SSF81345">
    <property type="entry name" value="ABC transporter involved in vitamin B12 uptake, BtuC"/>
    <property type="match status" value="1"/>
</dbReference>
<feature type="transmembrane region" description="Helical" evidence="8">
    <location>
        <begin position="73"/>
        <end position="93"/>
    </location>
</feature>
<evidence type="ECO:0000256" key="7">
    <source>
        <dbReference type="ARBA" id="ARBA00023136"/>
    </source>
</evidence>
<dbReference type="InParanoid" id="A0A263D0W9"/>
<feature type="transmembrane region" description="Helical" evidence="8">
    <location>
        <begin position="207"/>
        <end position="226"/>
    </location>
</feature>
<keyword evidence="3" id="KW-0813">Transport</keyword>
<evidence type="ECO:0000256" key="6">
    <source>
        <dbReference type="ARBA" id="ARBA00022989"/>
    </source>
</evidence>
<keyword evidence="5 8" id="KW-0812">Transmembrane</keyword>
<evidence type="ECO:0000256" key="1">
    <source>
        <dbReference type="ARBA" id="ARBA00004651"/>
    </source>
</evidence>
<dbReference type="Gene3D" id="1.10.3470.10">
    <property type="entry name" value="ABC transporter involved in vitamin B12 uptake, BtuC"/>
    <property type="match status" value="1"/>
</dbReference>
<dbReference type="EMBL" id="NKYE01000009">
    <property type="protein sequence ID" value="OZM72072.1"/>
    <property type="molecule type" value="Genomic_DNA"/>
</dbReference>
<feature type="transmembrane region" description="Helical" evidence="8">
    <location>
        <begin position="293"/>
        <end position="311"/>
    </location>
</feature>
<dbReference type="Pfam" id="PF01032">
    <property type="entry name" value="FecCD"/>
    <property type="match status" value="1"/>
</dbReference>
<feature type="transmembrane region" description="Helical" evidence="8">
    <location>
        <begin position="132"/>
        <end position="151"/>
    </location>
</feature>
<dbReference type="PANTHER" id="PTHR30472:SF1">
    <property type="entry name" value="FE(3+) DICITRATE TRANSPORT SYSTEM PERMEASE PROTEIN FECC-RELATED"/>
    <property type="match status" value="1"/>
</dbReference>
<dbReference type="FunFam" id="1.10.3470.10:FF:000001">
    <property type="entry name" value="Vitamin B12 ABC transporter permease BtuC"/>
    <property type="match status" value="1"/>
</dbReference>
<comment type="similarity">
    <text evidence="2">Belongs to the binding-protein-dependent transport system permease family. FecCD subfamily.</text>
</comment>
<feature type="transmembrane region" description="Helical" evidence="8">
    <location>
        <begin position="105"/>
        <end position="126"/>
    </location>
</feature>
<dbReference type="InterPro" id="IPR000522">
    <property type="entry name" value="ABC_transptr_permease_BtuC"/>
</dbReference>
<keyword evidence="4" id="KW-1003">Cell membrane</keyword>
<evidence type="ECO:0000256" key="8">
    <source>
        <dbReference type="SAM" id="Phobius"/>
    </source>
</evidence>
<evidence type="ECO:0000256" key="5">
    <source>
        <dbReference type="ARBA" id="ARBA00022692"/>
    </source>
</evidence>
<keyword evidence="7 8" id="KW-0472">Membrane</keyword>
<feature type="transmembrane region" description="Helical" evidence="8">
    <location>
        <begin position="20"/>
        <end position="41"/>
    </location>
</feature>
<evidence type="ECO:0000256" key="3">
    <source>
        <dbReference type="ARBA" id="ARBA00022448"/>
    </source>
</evidence>
<organism evidence="9 10">
    <name type="scientific">Amycolatopsis antarctica</name>
    <dbReference type="NCBI Taxonomy" id="1854586"/>
    <lineage>
        <taxon>Bacteria</taxon>
        <taxon>Bacillati</taxon>
        <taxon>Actinomycetota</taxon>
        <taxon>Actinomycetes</taxon>
        <taxon>Pseudonocardiales</taxon>
        <taxon>Pseudonocardiaceae</taxon>
        <taxon>Amycolatopsis</taxon>
    </lineage>
</organism>
<feature type="transmembrane region" description="Helical" evidence="8">
    <location>
        <begin position="247"/>
        <end position="273"/>
    </location>
</feature>
<name>A0A263D0W9_9PSEU</name>